<name>A0A7R9LQ18_9ACAR</name>
<sequence>NKPLDFNGEHNFLGPICLPPRGLNIRAGAKCVATGWGRTATNGNGSATLRQQLCTGYLLGGKDICQGDSGGPFNCQLGDGTWVAYGIISFTDKRGCGLPFTPTVFTRCNHWYIYLFAYYLHLGANLGVGGHVVTESESGDDCIQCPFHGW</sequence>
<gene>
    <name evidence="5" type="ORF">OSB1V03_LOCUS20118</name>
</gene>
<evidence type="ECO:0000259" key="3">
    <source>
        <dbReference type="PROSITE" id="PS50240"/>
    </source>
</evidence>
<dbReference type="InterPro" id="IPR009003">
    <property type="entry name" value="Peptidase_S1_PA"/>
</dbReference>
<dbReference type="Pfam" id="PF00089">
    <property type="entry name" value="Trypsin"/>
    <property type="match status" value="1"/>
</dbReference>
<evidence type="ECO:0000256" key="2">
    <source>
        <dbReference type="ARBA" id="ARBA00024195"/>
    </source>
</evidence>
<evidence type="ECO:0000313" key="6">
    <source>
        <dbReference type="Proteomes" id="UP000759131"/>
    </source>
</evidence>
<proteinExistence type="inferred from homology"/>
<dbReference type="PROSITE" id="PS51296">
    <property type="entry name" value="RIESKE"/>
    <property type="match status" value="1"/>
</dbReference>
<evidence type="ECO:0000313" key="5">
    <source>
        <dbReference type="EMBL" id="CAD7644597.1"/>
    </source>
</evidence>
<feature type="non-terminal residue" evidence="5">
    <location>
        <position position="150"/>
    </location>
</feature>
<dbReference type="SMART" id="SM00020">
    <property type="entry name" value="Tryp_SPc"/>
    <property type="match status" value="1"/>
</dbReference>
<organism evidence="5">
    <name type="scientific">Medioppia subpectinata</name>
    <dbReference type="NCBI Taxonomy" id="1979941"/>
    <lineage>
        <taxon>Eukaryota</taxon>
        <taxon>Metazoa</taxon>
        <taxon>Ecdysozoa</taxon>
        <taxon>Arthropoda</taxon>
        <taxon>Chelicerata</taxon>
        <taxon>Arachnida</taxon>
        <taxon>Acari</taxon>
        <taxon>Acariformes</taxon>
        <taxon>Sarcoptiformes</taxon>
        <taxon>Oribatida</taxon>
        <taxon>Brachypylina</taxon>
        <taxon>Oppioidea</taxon>
        <taxon>Oppiidae</taxon>
        <taxon>Medioppia</taxon>
    </lineage>
</organism>
<comment type="similarity">
    <text evidence="2">Belongs to the peptidase S1 family. CLIP subfamily.</text>
</comment>
<keyword evidence="6" id="KW-1185">Reference proteome</keyword>
<dbReference type="SUPFAM" id="SSF50494">
    <property type="entry name" value="Trypsin-like serine proteases"/>
    <property type="match status" value="1"/>
</dbReference>
<reference evidence="5" key="1">
    <citation type="submission" date="2020-11" db="EMBL/GenBank/DDBJ databases">
        <authorList>
            <person name="Tran Van P."/>
        </authorList>
    </citation>
    <scope>NUCLEOTIDE SEQUENCE</scope>
</reference>
<dbReference type="InterPro" id="IPR017941">
    <property type="entry name" value="Rieske_2Fe-2S"/>
</dbReference>
<dbReference type="GO" id="GO:0051537">
    <property type="term" value="F:2 iron, 2 sulfur cluster binding"/>
    <property type="evidence" value="ECO:0007669"/>
    <property type="project" value="InterPro"/>
</dbReference>
<protein>
    <submittedName>
        <fullName evidence="5">Uncharacterized protein</fullName>
    </submittedName>
</protein>
<dbReference type="PANTHER" id="PTHR24256">
    <property type="entry name" value="TRYPTASE-RELATED"/>
    <property type="match status" value="1"/>
</dbReference>
<dbReference type="InterPro" id="IPR051487">
    <property type="entry name" value="Ser/Thr_Proteases_Immune/Dev"/>
</dbReference>
<feature type="domain" description="Rieske" evidence="4">
    <location>
        <begin position="121"/>
        <end position="150"/>
    </location>
</feature>
<dbReference type="InterPro" id="IPR043504">
    <property type="entry name" value="Peptidase_S1_PA_chymotrypsin"/>
</dbReference>
<dbReference type="GO" id="GO:0004252">
    <property type="term" value="F:serine-type endopeptidase activity"/>
    <property type="evidence" value="ECO:0007669"/>
    <property type="project" value="InterPro"/>
</dbReference>
<dbReference type="PROSITE" id="PS50240">
    <property type="entry name" value="TRYPSIN_DOM"/>
    <property type="match status" value="1"/>
</dbReference>
<feature type="non-terminal residue" evidence="5">
    <location>
        <position position="1"/>
    </location>
</feature>
<dbReference type="InterPro" id="IPR001254">
    <property type="entry name" value="Trypsin_dom"/>
</dbReference>
<dbReference type="Gene3D" id="2.40.10.10">
    <property type="entry name" value="Trypsin-like serine proteases"/>
    <property type="match status" value="2"/>
</dbReference>
<dbReference type="EMBL" id="OC886441">
    <property type="protein sequence ID" value="CAD7644597.1"/>
    <property type="molecule type" value="Genomic_DNA"/>
</dbReference>
<dbReference type="Proteomes" id="UP000759131">
    <property type="component" value="Unassembled WGS sequence"/>
</dbReference>
<dbReference type="AlphaFoldDB" id="A0A7R9LQ18"/>
<evidence type="ECO:0000256" key="1">
    <source>
        <dbReference type="ARBA" id="ARBA00023157"/>
    </source>
</evidence>
<evidence type="ECO:0000259" key="4">
    <source>
        <dbReference type="PROSITE" id="PS51296"/>
    </source>
</evidence>
<dbReference type="GO" id="GO:0006508">
    <property type="term" value="P:proteolysis"/>
    <property type="evidence" value="ECO:0007669"/>
    <property type="project" value="InterPro"/>
</dbReference>
<feature type="domain" description="Peptidase S1" evidence="3">
    <location>
        <begin position="1"/>
        <end position="150"/>
    </location>
</feature>
<accession>A0A7R9LQ18</accession>
<keyword evidence="1" id="KW-1015">Disulfide bond</keyword>
<dbReference type="PROSITE" id="PS00135">
    <property type="entry name" value="TRYPSIN_SER"/>
    <property type="match status" value="1"/>
</dbReference>
<dbReference type="OrthoDB" id="546450at2759"/>
<dbReference type="EMBL" id="CAJPIZ010031866">
    <property type="protein sequence ID" value="CAG2120171.1"/>
    <property type="molecule type" value="Genomic_DNA"/>
</dbReference>
<dbReference type="InterPro" id="IPR033116">
    <property type="entry name" value="TRYPSIN_SER"/>
</dbReference>